<dbReference type="InterPro" id="IPR011990">
    <property type="entry name" value="TPR-like_helical_dom_sf"/>
</dbReference>
<proteinExistence type="predicted"/>
<reference evidence="2 3" key="1">
    <citation type="submission" date="2024-04" db="EMBL/GenBank/DDBJ databases">
        <title>Draft genome sequence of Pseudoxanthomonas putridarboris WD12.</title>
        <authorList>
            <person name="Oh J."/>
        </authorList>
    </citation>
    <scope>NUCLEOTIDE SEQUENCE [LARGE SCALE GENOMIC DNA]</scope>
    <source>
        <strain evidence="2 3">WD12</strain>
    </source>
</reference>
<evidence type="ECO:0000256" key="1">
    <source>
        <dbReference type="SAM" id="SignalP"/>
    </source>
</evidence>
<dbReference type="Gene3D" id="1.25.40.10">
    <property type="entry name" value="Tetratricopeptide repeat domain"/>
    <property type="match status" value="1"/>
</dbReference>
<dbReference type="PROSITE" id="PS51257">
    <property type="entry name" value="PROKAR_LIPOPROTEIN"/>
    <property type="match status" value="1"/>
</dbReference>
<accession>A0ABU9J2V7</accession>
<comment type="caution">
    <text evidence="2">The sequence shown here is derived from an EMBL/GenBank/DDBJ whole genome shotgun (WGS) entry which is preliminary data.</text>
</comment>
<organism evidence="2 3">
    <name type="scientific">Pseudoxanthomonas putridarboris</name>
    <dbReference type="NCBI Taxonomy" id="752605"/>
    <lineage>
        <taxon>Bacteria</taxon>
        <taxon>Pseudomonadati</taxon>
        <taxon>Pseudomonadota</taxon>
        <taxon>Gammaproteobacteria</taxon>
        <taxon>Lysobacterales</taxon>
        <taxon>Lysobacteraceae</taxon>
        <taxon>Pseudoxanthomonas</taxon>
    </lineage>
</organism>
<sequence length="197" mass="21291">MKSDHFLLTFALTVLLAGCVSAPIPAIPPASDPVAPEQRVSAIRAAAGQDDRELAVQPLRDPQVEDLREQAGQALAARDYATAAEALNQAILIVPEDPAVLQERAEVALLQHDYARAETLAQRAFQLGSQVGPLCRQHWETVRQVRQHQRAVMAPLPARHSPEDAAEHAALAAAQDAAIADAERQRDACTVPVIERM</sequence>
<evidence type="ECO:0000313" key="3">
    <source>
        <dbReference type="Proteomes" id="UP001459204"/>
    </source>
</evidence>
<gene>
    <name evidence="2" type="ORF">AAD027_14425</name>
</gene>
<dbReference type="RefSeq" id="WP_341726727.1">
    <property type="nucleotide sequence ID" value="NZ_JBBWWT010000007.1"/>
</dbReference>
<protein>
    <recommendedName>
        <fullName evidence="4">Tetratricopeptide repeat-containing protein</fullName>
    </recommendedName>
</protein>
<feature type="signal peptide" evidence="1">
    <location>
        <begin position="1"/>
        <end position="22"/>
    </location>
</feature>
<evidence type="ECO:0000313" key="2">
    <source>
        <dbReference type="EMBL" id="MEL1265553.1"/>
    </source>
</evidence>
<name>A0ABU9J2V7_9GAMM</name>
<evidence type="ECO:0008006" key="4">
    <source>
        <dbReference type="Google" id="ProtNLM"/>
    </source>
</evidence>
<keyword evidence="3" id="KW-1185">Reference proteome</keyword>
<dbReference type="Proteomes" id="UP001459204">
    <property type="component" value="Unassembled WGS sequence"/>
</dbReference>
<dbReference type="EMBL" id="JBBWWT010000007">
    <property type="protein sequence ID" value="MEL1265553.1"/>
    <property type="molecule type" value="Genomic_DNA"/>
</dbReference>
<keyword evidence="1" id="KW-0732">Signal</keyword>
<feature type="chain" id="PRO_5047339153" description="Tetratricopeptide repeat-containing protein" evidence="1">
    <location>
        <begin position="23"/>
        <end position="197"/>
    </location>
</feature>
<dbReference type="SUPFAM" id="SSF48452">
    <property type="entry name" value="TPR-like"/>
    <property type="match status" value="1"/>
</dbReference>